<protein>
    <submittedName>
        <fullName evidence="5">HxlR-like helix-turn-helix</fullName>
    </submittedName>
</protein>
<dbReference type="PATRIC" id="fig|989403.3.peg.1796"/>
<dbReference type="SUPFAM" id="SSF46785">
    <property type="entry name" value="Winged helix' DNA-binding domain"/>
    <property type="match status" value="2"/>
</dbReference>
<comment type="caution">
    <text evidence="5">The sequence shown here is derived from an EMBL/GenBank/DDBJ whole genome shotgun (WGS) entry which is preliminary data.</text>
</comment>
<evidence type="ECO:0000313" key="5">
    <source>
        <dbReference type="EMBL" id="KZL19869.1"/>
    </source>
</evidence>
<dbReference type="InterPro" id="IPR002577">
    <property type="entry name" value="HTH_HxlR"/>
</dbReference>
<feature type="domain" description="HTH hxlR-type" evidence="4">
    <location>
        <begin position="222"/>
        <end position="320"/>
    </location>
</feature>
<keyword evidence="1" id="KW-0805">Transcription regulation</keyword>
<dbReference type="AlphaFoldDB" id="A0A165ZGE8"/>
<evidence type="ECO:0000256" key="2">
    <source>
        <dbReference type="ARBA" id="ARBA00023125"/>
    </source>
</evidence>
<dbReference type="PANTHER" id="PTHR33204">
    <property type="entry name" value="TRANSCRIPTIONAL REGULATOR, MARR FAMILY"/>
    <property type="match status" value="1"/>
</dbReference>
<dbReference type="PROSITE" id="PS51118">
    <property type="entry name" value="HTH_HXLR"/>
    <property type="match status" value="2"/>
</dbReference>
<dbReference type="Pfam" id="PF01638">
    <property type="entry name" value="HxlR"/>
    <property type="match status" value="2"/>
</dbReference>
<evidence type="ECO:0000313" key="6">
    <source>
        <dbReference type="Proteomes" id="UP000076577"/>
    </source>
</evidence>
<feature type="domain" description="HTH hxlR-type" evidence="4">
    <location>
        <begin position="60"/>
        <end position="157"/>
    </location>
</feature>
<keyword evidence="2" id="KW-0238">DNA-binding</keyword>
<dbReference type="Gene3D" id="1.10.10.10">
    <property type="entry name" value="Winged helix-like DNA-binding domain superfamily/Winged helix DNA-binding domain"/>
    <property type="match status" value="2"/>
</dbReference>
<dbReference type="GO" id="GO:0003677">
    <property type="term" value="F:DNA binding"/>
    <property type="evidence" value="ECO:0007669"/>
    <property type="project" value="UniProtKB-KW"/>
</dbReference>
<dbReference type="InterPro" id="IPR036390">
    <property type="entry name" value="WH_DNA-bd_sf"/>
</dbReference>
<evidence type="ECO:0000259" key="4">
    <source>
        <dbReference type="PROSITE" id="PS51118"/>
    </source>
</evidence>
<dbReference type="Proteomes" id="UP000076577">
    <property type="component" value="Unassembled WGS sequence"/>
</dbReference>
<dbReference type="EMBL" id="LMCB01000012">
    <property type="protein sequence ID" value="KZL19869.1"/>
    <property type="molecule type" value="Genomic_DNA"/>
</dbReference>
<dbReference type="InterPro" id="IPR036388">
    <property type="entry name" value="WH-like_DNA-bd_sf"/>
</dbReference>
<reference evidence="5 6" key="1">
    <citation type="journal article" date="2016" name="Front. Microbiol.">
        <title>Comparative Genomic Analysis Reveals a Diverse Repertoire of Genes Involved in Prokaryote-Eukaryote Interactions within the Pseudovibrio Genus.</title>
        <authorList>
            <person name="Romano S."/>
            <person name="Fernandez-Guerra A."/>
            <person name="Reen F.J."/>
            <person name="Glockner F.O."/>
            <person name="Crowley S.P."/>
            <person name="O'Sullivan O."/>
            <person name="Cotter P.D."/>
            <person name="Adams C."/>
            <person name="Dobson A.D."/>
            <person name="O'Gara F."/>
        </authorList>
    </citation>
    <scope>NUCLEOTIDE SEQUENCE [LARGE SCALE GENOMIC DNA]</scope>
    <source>
        <strain evidence="5 6">Ad2</strain>
    </source>
</reference>
<dbReference type="PANTHER" id="PTHR33204:SF18">
    <property type="entry name" value="TRANSCRIPTIONAL REGULATORY PROTEIN"/>
    <property type="match status" value="1"/>
</dbReference>
<sequence length="374" mass="42256">MNGLVSLSAVMTGCLAKAEFAYPNKMFKCMDGNPFPRGLENVGFKKEQHGLPMTKLVRSCSIWRALEIMGDSSAMMILEAAWLGARTFGQFQNATGLRRALLSDRLKRIVEKDVMCKALYSERPARYEYRLTEKGQGLYWMSLMMLRWERIWGDQSQVVKVKLTHKKCGQIFEPLPLCATCGHEYSAFEVDWEEGPGVGTMAANYVRRRQHRDAIAERNSGSAIMVEVAQIMGDRWAVLVLRALFTGLNSFDRIREDSGAATNILTERLNWMQTLGLVNHNDEEAGGKKTGYRLTRKSTDIFPILLMLMRWGDTYYASPEGAPVLLTHEPNGHNLSPVVACSACREELDVHDVTYELEWPDGVEQNFANPIEEA</sequence>
<evidence type="ECO:0000256" key="1">
    <source>
        <dbReference type="ARBA" id="ARBA00023015"/>
    </source>
</evidence>
<keyword evidence="6" id="KW-1185">Reference proteome</keyword>
<proteinExistence type="predicted"/>
<gene>
    <name evidence="5" type="ORF">PsAD2_01691</name>
</gene>
<accession>A0A165ZGE8</accession>
<organism evidence="5 6">
    <name type="scientific">Pseudovibrio axinellae</name>
    <dbReference type="NCBI Taxonomy" id="989403"/>
    <lineage>
        <taxon>Bacteria</taxon>
        <taxon>Pseudomonadati</taxon>
        <taxon>Pseudomonadota</taxon>
        <taxon>Alphaproteobacteria</taxon>
        <taxon>Hyphomicrobiales</taxon>
        <taxon>Stappiaceae</taxon>
        <taxon>Pseudovibrio</taxon>
    </lineage>
</organism>
<evidence type="ECO:0000256" key="3">
    <source>
        <dbReference type="ARBA" id="ARBA00023163"/>
    </source>
</evidence>
<keyword evidence="3" id="KW-0804">Transcription</keyword>
<name>A0A165ZGE8_9HYPH</name>
<dbReference type="STRING" id="989403.SAMN05421798_10973"/>